<dbReference type="Proteomes" id="UP001062846">
    <property type="component" value="Chromosome 3"/>
</dbReference>
<evidence type="ECO:0000313" key="1">
    <source>
        <dbReference type="EMBL" id="KAI8562787.1"/>
    </source>
</evidence>
<name>A0ACC0PCN2_RHOML</name>
<keyword evidence="2" id="KW-1185">Reference proteome</keyword>
<dbReference type="EMBL" id="CM046390">
    <property type="protein sequence ID" value="KAI8562787.1"/>
    <property type="molecule type" value="Genomic_DNA"/>
</dbReference>
<protein>
    <submittedName>
        <fullName evidence="1">Uncharacterized protein</fullName>
    </submittedName>
</protein>
<reference evidence="1" key="1">
    <citation type="submission" date="2022-02" db="EMBL/GenBank/DDBJ databases">
        <title>Plant Genome Project.</title>
        <authorList>
            <person name="Zhang R.-G."/>
        </authorList>
    </citation>
    <scope>NUCLEOTIDE SEQUENCE</scope>
    <source>
        <strain evidence="1">AT1</strain>
    </source>
</reference>
<comment type="caution">
    <text evidence="1">The sequence shown here is derived from an EMBL/GenBank/DDBJ whole genome shotgun (WGS) entry which is preliminary data.</text>
</comment>
<sequence>MCGIYKHQKAMNPPSLIMSVETYHSGAPLLVFMDTSPAYCCLISTASQKNTDILVNHVNNAAEVICLLLAGNCVFNNVAEAIWSLR</sequence>
<evidence type="ECO:0000313" key="2">
    <source>
        <dbReference type="Proteomes" id="UP001062846"/>
    </source>
</evidence>
<accession>A0ACC0PCN2</accession>
<organism evidence="1 2">
    <name type="scientific">Rhododendron molle</name>
    <name type="common">Chinese azalea</name>
    <name type="synonym">Azalea mollis</name>
    <dbReference type="NCBI Taxonomy" id="49168"/>
    <lineage>
        <taxon>Eukaryota</taxon>
        <taxon>Viridiplantae</taxon>
        <taxon>Streptophyta</taxon>
        <taxon>Embryophyta</taxon>
        <taxon>Tracheophyta</taxon>
        <taxon>Spermatophyta</taxon>
        <taxon>Magnoliopsida</taxon>
        <taxon>eudicotyledons</taxon>
        <taxon>Gunneridae</taxon>
        <taxon>Pentapetalae</taxon>
        <taxon>asterids</taxon>
        <taxon>Ericales</taxon>
        <taxon>Ericaceae</taxon>
        <taxon>Ericoideae</taxon>
        <taxon>Rhodoreae</taxon>
        <taxon>Rhododendron</taxon>
    </lineage>
</organism>
<gene>
    <name evidence="1" type="ORF">RHMOL_Rhmol03G0062500</name>
</gene>
<proteinExistence type="predicted"/>